<comment type="caution">
    <text evidence="1">The sequence shown here is derived from an EMBL/GenBank/DDBJ whole genome shotgun (WGS) entry which is preliminary data.</text>
</comment>
<keyword evidence="2" id="KW-1185">Reference proteome</keyword>
<evidence type="ECO:0000313" key="1">
    <source>
        <dbReference type="EMBL" id="KAI3822393.1"/>
    </source>
</evidence>
<dbReference type="Proteomes" id="UP001056120">
    <property type="component" value="Linkage Group LG03"/>
</dbReference>
<protein>
    <submittedName>
        <fullName evidence="1">Uncharacterized protein</fullName>
    </submittedName>
</protein>
<dbReference type="EMBL" id="CM042020">
    <property type="protein sequence ID" value="KAI3822393.1"/>
    <property type="molecule type" value="Genomic_DNA"/>
</dbReference>
<reference evidence="1 2" key="2">
    <citation type="journal article" date="2022" name="Mol. Ecol. Resour.">
        <title>The genomes of chicory, endive, great burdock and yacon provide insights into Asteraceae paleo-polyploidization history and plant inulin production.</title>
        <authorList>
            <person name="Fan W."/>
            <person name="Wang S."/>
            <person name="Wang H."/>
            <person name="Wang A."/>
            <person name="Jiang F."/>
            <person name="Liu H."/>
            <person name="Zhao H."/>
            <person name="Xu D."/>
            <person name="Zhang Y."/>
        </authorList>
    </citation>
    <scope>NUCLEOTIDE SEQUENCE [LARGE SCALE GENOMIC DNA]</scope>
    <source>
        <strain evidence="2">cv. Yunnan</strain>
        <tissue evidence="1">Leaves</tissue>
    </source>
</reference>
<reference evidence="2" key="1">
    <citation type="journal article" date="2022" name="Mol. Ecol. Resour.">
        <title>The genomes of chicory, endive, great burdock and yacon provide insights into Asteraceae palaeo-polyploidization history and plant inulin production.</title>
        <authorList>
            <person name="Fan W."/>
            <person name="Wang S."/>
            <person name="Wang H."/>
            <person name="Wang A."/>
            <person name="Jiang F."/>
            <person name="Liu H."/>
            <person name="Zhao H."/>
            <person name="Xu D."/>
            <person name="Zhang Y."/>
        </authorList>
    </citation>
    <scope>NUCLEOTIDE SEQUENCE [LARGE SCALE GENOMIC DNA]</scope>
    <source>
        <strain evidence="2">cv. Yunnan</strain>
    </source>
</reference>
<accession>A0ACB9JR56</accession>
<organism evidence="1 2">
    <name type="scientific">Smallanthus sonchifolius</name>
    <dbReference type="NCBI Taxonomy" id="185202"/>
    <lineage>
        <taxon>Eukaryota</taxon>
        <taxon>Viridiplantae</taxon>
        <taxon>Streptophyta</taxon>
        <taxon>Embryophyta</taxon>
        <taxon>Tracheophyta</taxon>
        <taxon>Spermatophyta</taxon>
        <taxon>Magnoliopsida</taxon>
        <taxon>eudicotyledons</taxon>
        <taxon>Gunneridae</taxon>
        <taxon>Pentapetalae</taxon>
        <taxon>asterids</taxon>
        <taxon>campanulids</taxon>
        <taxon>Asterales</taxon>
        <taxon>Asteraceae</taxon>
        <taxon>Asteroideae</taxon>
        <taxon>Heliantheae alliance</taxon>
        <taxon>Millerieae</taxon>
        <taxon>Smallanthus</taxon>
    </lineage>
</organism>
<sequence>MHGTQRNGTERNRTEREATKNLMLRKRMDQSNLNLLRSVWFDGSESLIQKVLQFSDHNGCKHKLSSMYKGDSFSFRLVSIIE</sequence>
<evidence type="ECO:0000313" key="2">
    <source>
        <dbReference type="Proteomes" id="UP001056120"/>
    </source>
</evidence>
<name>A0ACB9JR56_9ASTR</name>
<gene>
    <name evidence="1" type="ORF">L1987_09983</name>
</gene>
<proteinExistence type="predicted"/>